<protein>
    <submittedName>
        <fullName evidence="2">Uncharacterized protein</fullName>
    </submittedName>
</protein>
<comment type="caution">
    <text evidence="2">The sequence shown here is derived from an EMBL/GenBank/DDBJ whole genome shotgun (WGS) entry which is preliminary data.</text>
</comment>
<dbReference type="Proteomes" id="UP000324222">
    <property type="component" value="Unassembled WGS sequence"/>
</dbReference>
<gene>
    <name evidence="2" type="ORF">E2C01_028337</name>
</gene>
<accession>A0A5B7EPR3</accession>
<keyword evidence="3" id="KW-1185">Reference proteome</keyword>
<sequence>MQGLESLARPSDTQTSKKKGHSLPSQSSVVLEIRGEGRGGSGLRMTYCPIMRRITVWCPNLCLGLAGRGSPSLTTVSACESRDKGQHREASVNIA</sequence>
<proteinExistence type="predicted"/>
<feature type="region of interest" description="Disordered" evidence="1">
    <location>
        <begin position="1"/>
        <end position="33"/>
    </location>
</feature>
<evidence type="ECO:0000313" key="3">
    <source>
        <dbReference type="Proteomes" id="UP000324222"/>
    </source>
</evidence>
<name>A0A5B7EPR3_PORTR</name>
<evidence type="ECO:0000313" key="2">
    <source>
        <dbReference type="EMBL" id="MPC34933.1"/>
    </source>
</evidence>
<evidence type="ECO:0000256" key="1">
    <source>
        <dbReference type="SAM" id="MobiDB-lite"/>
    </source>
</evidence>
<reference evidence="2 3" key="1">
    <citation type="submission" date="2019-05" db="EMBL/GenBank/DDBJ databases">
        <title>Another draft genome of Portunus trituberculatus and its Hox gene families provides insights of decapod evolution.</title>
        <authorList>
            <person name="Jeong J.-H."/>
            <person name="Song I."/>
            <person name="Kim S."/>
            <person name="Choi T."/>
            <person name="Kim D."/>
            <person name="Ryu S."/>
            <person name="Kim W."/>
        </authorList>
    </citation>
    <scope>NUCLEOTIDE SEQUENCE [LARGE SCALE GENOMIC DNA]</scope>
    <source>
        <tissue evidence="2">Muscle</tissue>
    </source>
</reference>
<dbReference type="AlphaFoldDB" id="A0A5B7EPR3"/>
<organism evidence="2 3">
    <name type="scientific">Portunus trituberculatus</name>
    <name type="common">Swimming crab</name>
    <name type="synonym">Neptunus trituberculatus</name>
    <dbReference type="NCBI Taxonomy" id="210409"/>
    <lineage>
        <taxon>Eukaryota</taxon>
        <taxon>Metazoa</taxon>
        <taxon>Ecdysozoa</taxon>
        <taxon>Arthropoda</taxon>
        <taxon>Crustacea</taxon>
        <taxon>Multicrustacea</taxon>
        <taxon>Malacostraca</taxon>
        <taxon>Eumalacostraca</taxon>
        <taxon>Eucarida</taxon>
        <taxon>Decapoda</taxon>
        <taxon>Pleocyemata</taxon>
        <taxon>Brachyura</taxon>
        <taxon>Eubrachyura</taxon>
        <taxon>Portunoidea</taxon>
        <taxon>Portunidae</taxon>
        <taxon>Portuninae</taxon>
        <taxon>Portunus</taxon>
    </lineage>
</organism>
<dbReference type="EMBL" id="VSRR010003161">
    <property type="protein sequence ID" value="MPC34933.1"/>
    <property type="molecule type" value="Genomic_DNA"/>
</dbReference>